<dbReference type="OrthoDB" id="157232at2"/>
<keyword evidence="1" id="KW-1133">Transmembrane helix</keyword>
<dbReference type="InterPro" id="IPR037185">
    <property type="entry name" value="EmrE-like"/>
</dbReference>
<evidence type="ECO:0000313" key="5">
    <source>
        <dbReference type="Proteomes" id="UP000007030"/>
    </source>
</evidence>
<evidence type="ECO:0000259" key="3">
    <source>
        <dbReference type="Pfam" id="PF00892"/>
    </source>
</evidence>
<dbReference type="AlphaFoldDB" id="F2NRA0"/>
<dbReference type="Pfam" id="PF00892">
    <property type="entry name" value="EamA"/>
    <property type="match status" value="1"/>
</dbReference>
<reference evidence="4 5" key="1">
    <citation type="journal article" date="2012" name="Stand. Genomic Sci.">
        <title>Complete genome sequence of the aerobic, heterotroph Marinithermus hydrothermalis type strain (T1(T)) from a deep-sea hydrothermal vent chimney.</title>
        <authorList>
            <person name="Copeland A."/>
            <person name="Gu W."/>
            <person name="Yasawong M."/>
            <person name="Lapidus A."/>
            <person name="Lucas S."/>
            <person name="Deshpande S."/>
            <person name="Pagani I."/>
            <person name="Tapia R."/>
            <person name="Cheng J.F."/>
            <person name="Goodwin L.A."/>
            <person name="Pitluck S."/>
            <person name="Liolios K."/>
            <person name="Ivanova N."/>
            <person name="Mavromatis K."/>
            <person name="Mikhailova N."/>
            <person name="Pati A."/>
            <person name="Chen A."/>
            <person name="Palaniappan K."/>
            <person name="Land M."/>
            <person name="Pan C."/>
            <person name="Brambilla E.M."/>
            <person name="Rohde M."/>
            <person name="Tindall B.J."/>
            <person name="Sikorski J."/>
            <person name="Goker M."/>
            <person name="Detter J.C."/>
            <person name="Bristow J."/>
            <person name="Eisen J.A."/>
            <person name="Markowitz V."/>
            <person name="Hugenholtz P."/>
            <person name="Kyrpides N.C."/>
            <person name="Klenk H.P."/>
            <person name="Woyke T."/>
        </authorList>
    </citation>
    <scope>NUCLEOTIDE SEQUENCE [LARGE SCALE GENOMIC DNA]</scope>
    <source>
        <strain evidence="5">DSM 14884 / JCM 11576 / T1</strain>
    </source>
</reference>
<feature type="chain" id="PRO_5003282823" description="EamA domain-containing protein" evidence="2">
    <location>
        <begin position="18"/>
        <end position="286"/>
    </location>
</feature>
<evidence type="ECO:0000313" key="4">
    <source>
        <dbReference type="EMBL" id="AEB12949.1"/>
    </source>
</evidence>
<dbReference type="RefSeq" id="WP_013704993.1">
    <property type="nucleotide sequence ID" value="NC_015387.1"/>
</dbReference>
<dbReference type="eggNOG" id="COG0697">
    <property type="taxonomic scope" value="Bacteria"/>
</dbReference>
<dbReference type="InterPro" id="IPR000620">
    <property type="entry name" value="EamA_dom"/>
</dbReference>
<feature type="transmembrane region" description="Helical" evidence="1">
    <location>
        <begin position="92"/>
        <end position="113"/>
    </location>
</feature>
<sequence>MTALALALVLASAVLHATWNLLAKQAADGVPFVWLVAAASTLIYAPVAALAYAHYRPALGGMALVFLGGAALLHVGYFLMLDKSYRSGDLLLVYPLARGTGPLLASAAAIWLFGERPSPLALTGAALIGLGALTLASTPAASPTRPGRRAVGYALLTGTLIASYTLWDKYAVSALLLPPLLYDWATNLGRTLLLSPLAYRRWDGVRRLWRTQRRAVLGVAVLSPLAYILVLTALVFAPVSYVAPAREVSILIGAVMGARLLAEQHGPRRIAAALAMFVGIAALTIG</sequence>
<dbReference type="GO" id="GO:0016020">
    <property type="term" value="C:membrane"/>
    <property type="evidence" value="ECO:0007669"/>
    <property type="project" value="InterPro"/>
</dbReference>
<keyword evidence="1" id="KW-0472">Membrane</keyword>
<proteinExistence type="predicted"/>
<dbReference type="Gene3D" id="1.10.3730.20">
    <property type="match status" value="1"/>
</dbReference>
<gene>
    <name evidence="4" type="ordered locus">Marky_2229</name>
</gene>
<organism evidence="4 5">
    <name type="scientific">Marinithermus hydrothermalis (strain DSM 14884 / JCM 11576 / T1)</name>
    <dbReference type="NCBI Taxonomy" id="869210"/>
    <lineage>
        <taxon>Bacteria</taxon>
        <taxon>Thermotogati</taxon>
        <taxon>Deinococcota</taxon>
        <taxon>Deinococci</taxon>
        <taxon>Thermales</taxon>
        <taxon>Thermaceae</taxon>
        <taxon>Marinithermus</taxon>
    </lineage>
</organism>
<keyword evidence="2" id="KW-0732">Signal</keyword>
<feature type="transmembrane region" description="Helical" evidence="1">
    <location>
        <begin position="59"/>
        <end position="80"/>
    </location>
</feature>
<keyword evidence="5" id="KW-1185">Reference proteome</keyword>
<feature type="transmembrane region" description="Helical" evidence="1">
    <location>
        <begin position="120"/>
        <end position="138"/>
    </location>
</feature>
<feature type="transmembrane region" description="Helical" evidence="1">
    <location>
        <begin position="215"/>
        <end position="237"/>
    </location>
</feature>
<dbReference type="Proteomes" id="UP000007030">
    <property type="component" value="Chromosome"/>
</dbReference>
<feature type="transmembrane region" description="Helical" evidence="1">
    <location>
        <begin position="150"/>
        <end position="167"/>
    </location>
</feature>
<accession>F2NRA0</accession>
<dbReference type="KEGG" id="mhd:Marky_2229"/>
<keyword evidence="1" id="KW-0812">Transmembrane</keyword>
<evidence type="ECO:0000256" key="1">
    <source>
        <dbReference type="SAM" id="Phobius"/>
    </source>
</evidence>
<protein>
    <recommendedName>
        <fullName evidence="3">EamA domain-containing protein</fullName>
    </recommendedName>
</protein>
<evidence type="ECO:0000256" key="2">
    <source>
        <dbReference type="SAM" id="SignalP"/>
    </source>
</evidence>
<feature type="domain" description="EamA" evidence="3">
    <location>
        <begin position="150"/>
        <end position="283"/>
    </location>
</feature>
<dbReference type="EMBL" id="CP002630">
    <property type="protein sequence ID" value="AEB12949.1"/>
    <property type="molecule type" value="Genomic_DNA"/>
</dbReference>
<feature type="signal peptide" evidence="2">
    <location>
        <begin position="1"/>
        <end position="17"/>
    </location>
</feature>
<dbReference type="SUPFAM" id="SSF103481">
    <property type="entry name" value="Multidrug resistance efflux transporter EmrE"/>
    <property type="match status" value="2"/>
</dbReference>
<name>F2NRA0_MARHT</name>
<dbReference type="HOGENOM" id="CLU_060016_2_0_0"/>
<dbReference type="STRING" id="869210.Marky_2229"/>
<feature type="transmembrane region" description="Helical" evidence="1">
    <location>
        <begin position="33"/>
        <end position="52"/>
    </location>
</feature>